<gene>
    <name evidence="1" type="ORF">PFUGPA_02578</name>
</gene>
<dbReference type="AlphaFoldDB" id="W4J054"/>
<dbReference type="EMBL" id="KI927341">
    <property type="protein sequence ID" value="ETW55419.1"/>
    <property type="molecule type" value="Genomic_DNA"/>
</dbReference>
<sequence>MDTYIFKYYNSLLKIASVESLSVLNYEYTLCQLYKKAVDIKNKMESYENIPTFFVPIIFVILHGGKNIVNNLNISEEKFINLMVDHLKNPKNSVDKKGGQNQNLVCMLRKYSKSLLL</sequence>
<reference evidence="1 2" key="1">
    <citation type="submission" date="2013-02" db="EMBL/GenBank/DDBJ databases">
        <title>The Genome Annotation of Plasmodium falciparum Palo Alto/Uganda.</title>
        <authorList>
            <consortium name="The Broad Institute Genome Sequencing Platform"/>
            <consortium name="The Broad Institute Genome Sequencing Center for Infectious Disease"/>
            <person name="Neafsey D."/>
            <person name="Hoffman S."/>
            <person name="Volkman S."/>
            <person name="Rosenthal P."/>
            <person name="Walker B."/>
            <person name="Young S.K."/>
            <person name="Zeng Q."/>
            <person name="Gargeya S."/>
            <person name="Fitzgerald M."/>
            <person name="Haas B."/>
            <person name="Abouelleil A."/>
            <person name="Allen A.W."/>
            <person name="Alvarado L."/>
            <person name="Arachchi H.M."/>
            <person name="Berlin A.M."/>
            <person name="Chapman S.B."/>
            <person name="Gainer-Dewar J."/>
            <person name="Goldberg J."/>
            <person name="Griggs A."/>
            <person name="Gujja S."/>
            <person name="Hansen M."/>
            <person name="Howarth C."/>
            <person name="Imamovic A."/>
            <person name="Ireland A."/>
            <person name="Larimer J."/>
            <person name="McCowan C."/>
            <person name="Murphy C."/>
            <person name="Pearson M."/>
            <person name="Poon T.W."/>
            <person name="Priest M."/>
            <person name="Roberts A."/>
            <person name="Saif S."/>
            <person name="Shea T."/>
            <person name="Sisk P."/>
            <person name="Sykes S."/>
            <person name="Wortman J."/>
            <person name="Nusbaum C."/>
            <person name="Birren B."/>
        </authorList>
    </citation>
    <scope>NUCLEOTIDE SEQUENCE [LARGE SCALE GENOMIC DNA]</scope>
    <source>
        <strain evidence="1 2">Palo Alto/Uganda</strain>
    </source>
</reference>
<organism evidence="1 2">
    <name type="scientific">Plasmodium falciparum (isolate Palo Alto / Uganda)</name>
    <dbReference type="NCBI Taxonomy" id="57270"/>
    <lineage>
        <taxon>Eukaryota</taxon>
        <taxon>Sar</taxon>
        <taxon>Alveolata</taxon>
        <taxon>Apicomplexa</taxon>
        <taxon>Aconoidasida</taxon>
        <taxon>Haemosporida</taxon>
        <taxon>Plasmodiidae</taxon>
        <taxon>Plasmodium</taxon>
        <taxon>Plasmodium (Laverania)</taxon>
    </lineage>
</organism>
<name>W4J054_PLAFP</name>
<evidence type="ECO:0000313" key="1">
    <source>
        <dbReference type="EMBL" id="ETW55419.1"/>
    </source>
</evidence>
<accession>W4J054</accession>
<dbReference type="Proteomes" id="UP000019103">
    <property type="component" value="Unassembled WGS sequence"/>
</dbReference>
<reference evidence="1 2" key="2">
    <citation type="submission" date="2013-02" db="EMBL/GenBank/DDBJ databases">
        <title>The Genome Sequence of Plasmodium falciparum Palo Alto/Uganda.</title>
        <authorList>
            <consortium name="The Broad Institute Genome Sequencing Platform"/>
            <consortium name="The Broad Institute Genome Sequencing Center for Infectious Disease"/>
            <person name="Neafsey D."/>
            <person name="Cheeseman I."/>
            <person name="Volkman S."/>
            <person name="Adams J."/>
            <person name="Walker B."/>
            <person name="Young S.K."/>
            <person name="Zeng Q."/>
            <person name="Gargeya S."/>
            <person name="Fitzgerald M."/>
            <person name="Haas B."/>
            <person name="Abouelleil A."/>
            <person name="Alvarado L."/>
            <person name="Arachchi H.M."/>
            <person name="Berlin A.M."/>
            <person name="Chapman S.B."/>
            <person name="Dewar J."/>
            <person name="Goldberg J."/>
            <person name="Griggs A."/>
            <person name="Gujja S."/>
            <person name="Hansen M."/>
            <person name="Howarth C."/>
            <person name="Imamovic A."/>
            <person name="Larimer J."/>
            <person name="McCowan C."/>
            <person name="Murphy C."/>
            <person name="Neiman D."/>
            <person name="Pearson M."/>
            <person name="Priest M."/>
            <person name="Roberts A."/>
            <person name="Saif S."/>
            <person name="Shea T."/>
            <person name="Sisk P."/>
            <person name="Sykes S."/>
            <person name="Wortman J."/>
            <person name="Nusbaum C."/>
            <person name="Birren B."/>
        </authorList>
    </citation>
    <scope>NUCLEOTIDE SEQUENCE [LARGE SCALE GENOMIC DNA]</scope>
    <source>
        <strain evidence="1 2">Palo Alto/Uganda</strain>
    </source>
</reference>
<evidence type="ECO:0000313" key="2">
    <source>
        <dbReference type="Proteomes" id="UP000019103"/>
    </source>
</evidence>
<proteinExistence type="predicted"/>
<protein>
    <submittedName>
        <fullName evidence="1">Uncharacterized protein</fullName>
    </submittedName>
</protein>